<dbReference type="PROSITE" id="PS00463">
    <property type="entry name" value="ZN2_CY6_FUNGAL_1"/>
    <property type="match status" value="1"/>
</dbReference>
<dbReference type="GO" id="GO:0003677">
    <property type="term" value="F:DNA binding"/>
    <property type="evidence" value="ECO:0007669"/>
    <property type="project" value="UniProtKB-KW"/>
</dbReference>
<gene>
    <name evidence="9" type="ORF">CANARDRAFT_10372</name>
</gene>
<dbReference type="GO" id="GO:0008270">
    <property type="term" value="F:zinc ion binding"/>
    <property type="evidence" value="ECO:0007669"/>
    <property type="project" value="InterPro"/>
</dbReference>
<evidence type="ECO:0000256" key="3">
    <source>
        <dbReference type="ARBA" id="ARBA00023015"/>
    </source>
</evidence>
<dbReference type="Gene3D" id="4.10.240.10">
    <property type="entry name" value="Zn(2)-C6 fungal-type DNA-binding domain"/>
    <property type="match status" value="1"/>
</dbReference>
<dbReference type="InterPro" id="IPR007219">
    <property type="entry name" value="XnlR_reg_dom"/>
</dbReference>
<dbReference type="PANTHER" id="PTHR47171:SF3">
    <property type="entry name" value="FARA-RELATED"/>
    <property type="match status" value="1"/>
</dbReference>
<evidence type="ECO:0000256" key="5">
    <source>
        <dbReference type="ARBA" id="ARBA00023163"/>
    </source>
</evidence>
<dbReference type="STRING" id="983967.A0A1E4ST05"/>
<evidence type="ECO:0000313" key="10">
    <source>
        <dbReference type="Proteomes" id="UP000094801"/>
    </source>
</evidence>
<dbReference type="Proteomes" id="UP000094801">
    <property type="component" value="Unassembled WGS sequence"/>
</dbReference>
<dbReference type="InterPro" id="IPR001138">
    <property type="entry name" value="Zn2Cys6_DnaBD"/>
</dbReference>
<dbReference type="SMART" id="SM00906">
    <property type="entry name" value="Fungal_trans"/>
    <property type="match status" value="1"/>
</dbReference>
<evidence type="ECO:0000256" key="4">
    <source>
        <dbReference type="ARBA" id="ARBA00023125"/>
    </source>
</evidence>
<keyword evidence="2" id="KW-0862">Zinc</keyword>
<dbReference type="InterPro" id="IPR052073">
    <property type="entry name" value="Amide_Lactam_Regulators"/>
</dbReference>
<sequence>MASIEEPKKIKYKRPRSLRACLTCHQRKVKCNLDQTYPEKCTNCVQFNITECVLPEAKKRGRPGESDIQEFEESLPMNDRGYIAPTNNVPVGSLYSPPAPITVKQEQQTTYLLPETSPPIANVPIQPSSTIPMHFQSTPAQIYTISNKEDLQFPFLNAIQLNPETCLPKVRAQTARDFICSSTSSEILKGVASEFINTVIAVKKIDRVPVDEFDMNLLKVSGAFSLPEESLCWKYIDSFFEILHPLVPVINRSQFMRRYRDLSNPPSLLLLRAVLFSGARHIDDVNWTDEQRSKHEEIVMMLFKRAKALYDADVETDPIPLCQTFAIFTWSCEGKIFTSRTPLHWVKLAVSAAQSYRFHRDHTHSTDMSEMDKKLYKRIWWCMFAKDRYVSMALAQPFTINLDDCDVPLITREDMLDDEPGYPSLYPVNELHHQYFLHQLKVVMLFDAIVKIQNSNSPDIKHCDMLMNNYLRELPEILSFKLYDKSTHNIYSGTTSIVFYSLLIVVHKAELFGGSNRRRSNTYGSGISPSWSVMFKAGHMITCIVDVLGHEAGISQIVSFCVSHAASQFLLHLFNADPKISTIANQDILSLIKFLKTTTRRWTTGIFCEYVISKMYTDKTKLILYLKRVLPKEEFMELYRNSMLRYDGGDEYLSSSNIPIDSYPRAAPHQNVPTSPERTRSSQYQESVSSEFVHPKSSPVVADRPQHTTKAEFYNPTYDSLSNLSYYSQSYTSDQLFKGELSPSVNYQMRNTLPEMFNNVLSSSNQEDFGRSNEPSPHLNQHRPSTEQTPSMESIPANNISVENEELSTTQSIPVHVESNIDINNATNEWVMENITNSWTPRFELGDIIQDVSEDVNATLSHQFKYREQQQQQQQQQSSNNTHFQYESSRNLQGQPKDMGNDPLSILVGSIGSINDYSPSDDSIISATADNIQFVKPSDWFNVL</sequence>
<dbReference type="GO" id="GO:0006351">
    <property type="term" value="P:DNA-templated transcription"/>
    <property type="evidence" value="ECO:0007669"/>
    <property type="project" value="InterPro"/>
</dbReference>
<feature type="region of interest" description="Disordered" evidence="7">
    <location>
        <begin position="659"/>
        <end position="684"/>
    </location>
</feature>
<keyword evidence="1" id="KW-0479">Metal-binding</keyword>
<dbReference type="PANTHER" id="PTHR47171">
    <property type="entry name" value="FARA-RELATED"/>
    <property type="match status" value="1"/>
</dbReference>
<feature type="region of interest" description="Disordered" evidence="7">
    <location>
        <begin position="763"/>
        <end position="793"/>
    </location>
</feature>
<dbReference type="CDD" id="cd00067">
    <property type="entry name" value="GAL4"/>
    <property type="match status" value="1"/>
</dbReference>
<reference evidence="10" key="1">
    <citation type="submission" date="2016-04" db="EMBL/GenBank/DDBJ databases">
        <title>Comparative genomics of biotechnologically important yeasts.</title>
        <authorList>
            <consortium name="DOE Joint Genome Institute"/>
            <person name="Riley R."/>
            <person name="Haridas S."/>
            <person name="Wolfe K.H."/>
            <person name="Lopes M.R."/>
            <person name="Hittinger C.T."/>
            <person name="Goker M."/>
            <person name="Salamov A."/>
            <person name="Wisecaver J."/>
            <person name="Long T.M."/>
            <person name="Aerts A.L."/>
            <person name="Barry K."/>
            <person name="Choi C."/>
            <person name="Clum A."/>
            <person name="Coughlan A.Y."/>
            <person name="Deshpande S."/>
            <person name="Douglass A.P."/>
            <person name="Hanson S.J."/>
            <person name="Klenk H.-P."/>
            <person name="Labutti K."/>
            <person name="Lapidus A."/>
            <person name="Lindquist E."/>
            <person name="Lipzen A."/>
            <person name="Meier-Kolthoff J.P."/>
            <person name="Ohm R.A."/>
            <person name="Otillar R.P."/>
            <person name="Pangilinan J."/>
            <person name="Peng Y."/>
            <person name="Rokas A."/>
            <person name="Rosa C.A."/>
            <person name="Scheuner C."/>
            <person name="Sibirny A.A."/>
            <person name="Slot J.C."/>
            <person name="Stielow J.B."/>
            <person name="Sun H."/>
            <person name="Kurtzman C.P."/>
            <person name="Blackwell M."/>
            <person name="Grigoriev I.V."/>
            <person name="Jeffries T.W."/>
        </authorList>
    </citation>
    <scope>NUCLEOTIDE SEQUENCE [LARGE SCALE GENOMIC DNA]</scope>
    <source>
        <strain evidence="10">NRRL YB-2248</strain>
    </source>
</reference>
<dbReference type="PROSITE" id="PS50048">
    <property type="entry name" value="ZN2_CY6_FUNGAL_2"/>
    <property type="match status" value="1"/>
</dbReference>
<proteinExistence type="predicted"/>
<keyword evidence="6" id="KW-0539">Nucleus</keyword>
<dbReference type="InterPro" id="IPR036864">
    <property type="entry name" value="Zn2-C6_fun-type_DNA-bd_sf"/>
</dbReference>
<dbReference type="SMART" id="SM00066">
    <property type="entry name" value="GAL4"/>
    <property type="match status" value="1"/>
</dbReference>
<keyword evidence="4" id="KW-0238">DNA-binding</keyword>
<dbReference type="EMBL" id="KV453878">
    <property type="protein sequence ID" value="ODV82639.1"/>
    <property type="molecule type" value="Genomic_DNA"/>
</dbReference>
<evidence type="ECO:0000313" key="9">
    <source>
        <dbReference type="EMBL" id="ODV82639.1"/>
    </source>
</evidence>
<dbReference type="AlphaFoldDB" id="A0A1E4ST05"/>
<evidence type="ECO:0000259" key="8">
    <source>
        <dbReference type="PROSITE" id="PS50048"/>
    </source>
</evidence>
<dbReference type="OrthoDB" id="5121955at2759"/>
<protein>
    <recommendedName>
        <fullName evidence="8">Zn(2)-C6 fungal-type domain-containing protein</fullName>
    </recommendedName>
</protein>
<keyword evidence="10" id="KW-1185">Reference proteome</keyword>
<feature type="domain" description="Zn(2)-C6 fungal-type" evidence="8">
    <location>
        <begin position="20"/>
        <end position="54"/>
    </location>
</feature>
<keyword evidence="5" id="KW-0804">Transcription</keyword>
<keyword evidence="3" id="KW-0805">Transcription regulation</keyword>
<dbReference type="GO" id="GO:0000981">
    <property type="term" value="F:DNA-binding transcription factor activity, RNA polymerase II-specific"/>
    <property type="evidence" value="ECO:0007669"/>
    <property type="project" value="InterPro"/>
</dbReference>
<name>A0A1E4ST05_9ASCO</name>
<dbReference type="Pfam" id="PF04082">
    <property type="entry name" value="Fungal_trans"/>
    <property type="match status" value="1"/>
</dbReference>
<feature type="compositionally biased region" description="Polar residues" evidence="7">
    <location>
        <begin position="671"/>
        <end position="684"/>
    </location>
</feature>
<evidence type="ECO:0000256" key="1">
    <source>
        <dbReference type="ARBA" id="ARBA00022723"/>
    </source>
</evidence>
<evidence type="ECO:0000256" key="2">
    <source>
        <dbReference type="ARBA" id="ARBA00022833"/>
    </source>
</evidence>
<accession>A0A1E4ST05</accession>
<dbReference type="SUPFAM" id="SSF57701">
    <property type="entry name" value="Zn2/Cys6 DNA-binding domain"/>
    <property type="match status" value="1"/>
</dbReference>
<organism evidence="9 10">
    <name type="scientific">[Candida] arabinofermentans NRRL YB-2248</name>
    <dbReference type="NCBI Taxonomy" id="983967"/>
    <lineage>
        <taxon>Eukaryota</taxon>
        <taxon>Fungi</taxon>
        <taxon>Dikarya</taxon>
        <taxon>Ascomycota</taxon>
        <taxon>Saccharomycotina</taxon>
        <taxon>Pichiomycetes</taxon>
        <taxon>Pichiales</taxon>
        <taxon>Pichiaceae</taxon>
        <taxon>Ogataea</taxon>
        <taxon>Ogataea/Candida clade</taxon>
    </lineage>
</organism>
<evidence type="ECO:0000256" key="7">
    <source>
        <dbReference type="SAM" id="MobiDB-lite"/>
    </source>
</evidence>
<feature type="compositionally biased region" description="Polar residues" evidence="7">
    <location>
        <begin position="878"/>
        <end position="894"/>
    </location>
</feature>
<feature type="region of interest" description="Disordered" evidence="7">
    <location>
        <begin position="868"/>
        <end position="904"/>
    </location>
</feature>
<evidence type="ECO:0000256" key="6">
    <source>
        <dbReference type="ARBA" id="ARBA00023242"/>
    </source>
</evidence>
<dbReference type="Pfam" id="PF00172">
    <property type="entry name" value="Zn_clus"/>
    <property type="match status" value="1"/>
</dbReference>
<dbReference type="CDD" id="cd12148">
    <property type="entry name" value="fungal_TF_MHR"/>
    <property type="match status" value="1"/>
</dbReference>